<dbReference type="SUPFAM" id="SSF53720">
    <property type="entry name" value="ALDH-like"/>
    <property type="match status" value="1"/>
</dbReference>
<accession>A0A7C6ECJ2</accession>
<name>A0A7C6ECJ2_UNCW3</name>
<dbReference type="GO" id="GO:0016620">
    <property type="term" value="F:oxidoreductase activity, acting on the aldehyde or oxo group of donors, NAD or NADP as acceptor"/>
    <property type="evidence" value="ECO:0007669"/>
    <property type="project" value="InterPro"/>
</dbReference>
<protein>
    <submittedName>
        <fullName evidence="6">Aldehyde dehydrogenase family protein</fullName>
    </submittedName>
</protein>
<evidence type="ECO:0000256" key="2">
    <source>
        <dbReference type="ARBA" id="ARBA00023002"/>
    </source>
</evidence>
<gene>
    <name evidence="6" type="ORF">ENW73_03805</name>
</gene>
<dbReference type="FunFam" id="3.40.605.10:FF:000007">
    <property type="entry name" value="NAD/NADP-dependent betaine aldehyde dehydrogenase"/>
    <property type="match status" value="1"/>
</dbReference>
<dbReference type="PROSITE" id="PS00070">
    <property type="entry name" value="ALDEHYDE_DEHYDR_CYS"/>
    <property type="match status" value="1"/>
</dbReference>
<dbReference type="InterPro" id="IPR016162">
    <property type="entry name" value="Ald_DH_N"/>
</dbReference>
<feature type="domain" description="Aldehyde dehydrogenase" evidence="5">
    <location>
        <begin position="14"/>
        <end position="479"/>
    </location>
</feature>
<feature type="active site" evidence="3">
    <location>
        <position position="250"/>
    </location>
</feature>
<dbReference type="InterPro" id="IPR015590">
    <property type="entry name" value="Aldehyde_DH_dom"/>
</dbReference>
<dbReference type="InterPro" id="IPR016161">
    <property type="entry name" value="Ald_DH/histidinol_DH"/>
</dbReference>
<evidence type="ECO:0000256" key="4">
    <source>
        <dbReference type="RuleBase" id="RU003345"/>
    </source>
</evidence>
<dbReference type="FunFam" id="3.40.309.10:FF:000009">
    <property type="entry name" value="Aldehyde dehydrogenase A"/>
    <property type="match status" value="1"/>
</dbReference>
<evidence type="ECO:0000259" key="5">
    <source>
        <dbReference type="Pfam" id="PF00171"/>
    </source>
</evidence>
<evidence type="ECO:0000256" key="1">
    <source>
        <dbReference type="ARBA" id="ARBA00009986"/>
    </source>
</evidence>
<keyword evidence="2 4" id="KW-0560">Oxidoreductase</keyword>
<dbReference type="AlphaFoldDB" id="A0A7C6ECJ2"/>
<dbReference type="EMBL" id="DTLI01000099">
    <property type="protein sequence ID" value="HHS51981.1"/>
    <property type="molecule type" value="Genomic_DNA"/>
</dbReference>
<evidence type="ECO:0000313" key="6">
    <source>
        <dbReference type="EMBL" id="HHS51981.1"/>
    </source>
</evidence>
<sequence>MAKEYKNFINGKYVPARSGKTYENRNPANQDDLIGIFPLSTKVDVDDAVAVAKKAYPSWRKTPAPIRGEILRKATEILIARKEELAKLMTREMGKVLKETRGDVQEAIDTGLYAGGEGRRFFAQTTPSELRNKMCFVIRQPMGVWGLITPWNFPMAIPSWKIFPALLCGNTVVIKPATYTPASTAELVSALAEAGIPDGVINVVYGSGGEVGEALLNHPDICGISFTGSSEIGRRIAEVCGKNLKRCSLELGGKNACVVLADADLDLALDGVLWGAFGTTGQRCTATSRLILEEKIYNQFLEKLVTRTKTLKVGNGLDESVEMGPLVSEAQRKTVHSYVEIGKSEGAQLICGGEPLTEGEYAKGFFYKPTIFADVLPSMRIFQEEIFGPVLSVIKVKDFEEALEMVNNSRYGLSSSVYTQDVNKAFRAVEMIEAGITYINAPTIGAECHLPFGGVKDTGNGHREGGWTAYEIFSELKTVYFDYSGALQKAQIDTYENRS</sequence>
<dbReference type="Pfam" id="PF00171">
    <property type="entry name" value="Aldedh"/>
    <property type="match status" value="1"/>
</dbReference>
<organism evidence="6">
    <name type="scientific">candidate division WOR-3 bacterium</name>
    <dbReference type="NCBI Taxonomy" id="2052148"/>
    <lineage>
        <taxon>Bacteria</taxon>
        <taxon>Bacteria division WOR-3</taxon>
    </lineage>
</organism>
<comment type="caution">
    <text evidence="6">The sequence shown here is derived from an EMBL/GenBank/DDBJ whole genome shotgun (WGS) entry which is preliminary data.</text>
</comment>
<proteinExistence type="inferred from homology"/>
<dbReference type="InterPro" id="IPR016160">
    <property type="entry name" value="Ald_DH_CS_CYS"/>
</dbReference>
<dbReference type="CDD" id="cd07131">
    <property type="entry name" value="ALDH_AldH-CAJ73105"/>
    <property type="match status" value="1"/>
</dbReference>
<evidence type="ECO:0000256" key="3">
    <source>
        <dbReference type="PROSITE-ProRule" id="PRU10007"/>
    </source>
</evidence>
<dbReference type="PANTHER" id="PTHR11699">
    <property type="entry name" value="ALDEHYDE DEHYDROGENASE-RELATED"/>
    <property type="match status" value="1"/>
</dbReference>
<comment type="similarity">
    <text evidence="1 4">Belongs to the aldehyde dehydrogenase family.</text>
</comment>
<reference evidence="6" key="1">
    <citation type="journal article" date="2020" name="mSystems">
        <title>Genome- and Community-Level Interaction Insights into Carbon Utilization and Element Cycling Functions of Hydrothermarchaeota in Hydrothermal Sediment.</title>
        <authorList>
            <person name="Zhou Z."/>
            <person name="Liu Y."/>
            <person name="Xu W."/>
            <person name="Pan J."/>
            <person name="Luo Z.H."/>
            <person name="Li M."/>
        </authorList>
    </citation>
    <scope>NUCLEOTIDE SEQUENCE [LARGE SCALE GENOMIC DNA]</scope>
    <source>
        <strain evidence="6">SpSt-876</strain>
    </source>
</reference>
<dbReference type="InterPro" id="IPR016163">
    <property type="entry name" value="Ald_DH_C"/>
</dbReference>
<dbReference type="Gene3D" id="3.40.309.10">
    <property type="entry name" value="Aldehyde Dehydrogenase, Chain A, domain 2"/>
    <property type="match status" value="1"/>
</dbReference>
<dbReference type="PROSITE" id="PS00687">
    <property type="entry name" value="ALDEHYDE_DEHYDR_GLU"/>
    <property type="match status" value="1"/>
</dbReference>
<dbReference type="Gene3D" id="3.40.605.10">
    <property type="entry name" value="Aldehyde Dehydrogenase, Chain A, domain 1"/>
    <property type="match status" value="1"/>
</dbReference>
<dbReference type="InterPro" id="IPR029510">
    <property type="entry name" value="Ald_DH_CS_GLU"/>
</dbReference>